<proteinExistence type="predicted"/>
<dbReference type="AlphaFoldDB" id="A0A225UP01"/>
<reference evidence="3" key="1">
    <citation type="submission" date="2017-03" db="EMBL/GenBank/DDBJ databases">
        <title>Phytopthora megakarya and P. palmivora, two closely related causual agents of cacao black pod achieved similar genome size and gene model numbers by different mechanisms.</title>
        <authorList>
            <person name="Ali S."/>
            <person name="Shao J."/>
            <person name="Larry D.J."/>
            <person name="Kronmiller B."/>
            <person name="Shen D."/>
            <person name="Strem M.D."/>
            <person name="Melnick R.L."/>
            <person name="Guiltinan M.J."/>
            <person name="Tyler B.M."/>
            <person name="Meinhardt L.W."/>
            <person name="Bailey B.A."/>
        </authorList>
    </citation>
    <scope>NUCLEOTIDE SEQUENCE [LARGE SCALE GENOMIC DNA]</scope>
    <source>
        <strain evidence="3">zdho120</strain>
    </source>
</reference>
<keyword evidence="3" id="KW-1185">Reference proteome</keyword>
<feature type="compositionally biased region" description="Basic and acidic residues" evidence="1">
    <location>
        <begin position="1"/>
        <end position="10"/>
    </location>
</feature>
<organism evidence="2 3">
    <name type="scientific">Phytophthora megakarya</name>
    <dbReference type="NCBI Taxonomy" id="4795"/>
    <lineage>
        <taxon>Eukaryota</taxon>
        <taxon>Sar</taxon>
        <taxon>Stramenopiles</taxon>
        <taxon>Oomycota</taxon>
        <taxon>Peronosporomycetes</taxon>
        <taxon>Peronosporales</taxon>
        <taxon>Peronosporaceae</taxon>
        <taxon>Phytophthora</taxon>
    </lineage>
</organism>
<name>A0A225UP01_9STRA</name>
<evidence type="ECO:0000313" key="2">
    <source>
        <dbReference type="EMBL" id="OWY94834.1"/>
    </source>
</evidence>
<dbReference type="EMBL" id="NBNE01013765">
    <property type="protein sequence ID" value="OWY94834.1"/>
    <property type="molecule type" value="Genomic_DNA"/>
</dbReference>
<gene>
    <name evidence="2" type="ORF">PHMEG_00035326</name>
</gene>
<accession>A0A225UP01</accession>
<evidence type="ECO:0000256" key="1">
    <source>
        <dbReference type="SAM" id="MobiDB-lite"/>
    </source>
</evidence>
<feature type="non-terminal residue" evidence="2">
    <location>
        <position position="1"/>
    </location>
</feature>
<dbReference type="Proteomes" id="UP000198211">
    <property type="component" value="Unassembled WGS sequence"/>
</dbReference>
<sequence>PEEFFDRALAEAEDDDWELGLAEGVNPWPSVPLKPRDSTSPSEEEEEASGNERDGNEPDDETSLGKRSRPKSKTPAGKRPKRLAPLTPSPGKSNSSRTPREKTAPALSDVSSDDENAPREPARLYWGSSCPEERIAESVSPAVWGTCVTVHANRFPVPEPEEYVMPRGRR</sequence>
<feature type="region of interest" description="Disordered" evidence="1">
    <location>
        <begin position="1"/>
        <end position="124"/>
    </location>
</feature>
<evidence type="ECO:0000313" key="3">
    <source>
        <dbReference type="Proteomes" id="UP000198211"/>
    </source>
</evidence>
<comment type="caution">
    <text evidence="2">The sequence shown here is derived from an EMBL/GenBank/DDBJ whole genome shotgun (WGS) entry which is preliminary data.</text>
</comment>
<protein>
    <submittedName>
        <fullName evidence="2">Uncharacterized protein</fullName>
    </submittedName>
</protein>
<feature type="compositionally biased region" description="Basic residues" evidence="1">
    <location>
        <begin position="66"/>
        <end position="82"/>
    </location>
</feature>